<feature type="region of interest" description="Disordered" evidence="2">
    <location>
        <begin position="646"/>
        <end position="707"/>
    </location>
</feature>
<feature type="region of interest" description="Disordered" evidence="2">
    <location>
        <begin position="585"/>
        <end position="609"/>
    </location>
</feature>
<reference evidence="3 4" key="1">
    <citation type="journal article" date="2015" name="Genome Announc.">
        <title>Expanding the biotechnology potential of lactobacilli through comparative genomics of 213 strains and associated genera.</title>
        <authorList>
            <person name="Sun Z."/>
            <person name="Harris H.M."/>
            <person name="McCann A."/>
            <person name="Guo C."/>
            <person name="Argimon S."/>
            <person name="Zhang W."/>
            <person name="Yang X."/>
            <person name="Jeffery I.B."/>
            <person name="Cooney J.C."/>
            <person name="Kagawa T.F."/>
            <person name="Liu W."/>
            <person name="Song Y."/>
            <person name="Salvetti E."/>
            <person name="Wrobel A."/>
            <person name="Rasinkangas P."/>
            <person name="Parkhill J."/>
            <person name="Rea M.C."/>
            <person name="O'Sullivan O."/>
            <person name="Ritari J."/>
            <person name="Douillard F.P."/>
            <person name="Paul Ross R."/>
            <person name="Yang R."/>
            <person name="Briner A.E."/>
            <person name="Felis G.E."/>
            <person name="de Vos W.M."/>
            <person name="Barrangou R."/>
            <person name="Klaenhammer T.R."/>
            <person name="Caufield P.W."/>
            <person name="Cui Y."/>
            <person name="Zhang H."/>
            <person name="O'Toole P.W."/>
        </authorList>
    </citation>
    <scope>NUCLEOTIDE SEQUENCE [LARGE SCALE GENOMIC DNA]</scope>
    <source>
        <strain evidence="3 4">DSM 15833</strain>
    </source>
</reference>
<organism evidence="3 4">
    <name type="scientific">Ligilactobacillus equi DSM 15833 = JCM 10991</name>
    <dbReference type="NCBI Taxonomy" id="1423740"/>
    <lineage>
        <taxon>Bacteria</taxon>
        <taxon>Bacillati</taxon>
        <taxon>Bacillota</taxon>
        <taxon>Bacilli</taxon>
        <taxon>Lactobacillales</taxon>
        <taxon>Lactobacillaceae</taxon>
        <taxon>Ligilactobacillus</taxon>
    </lineage>
</organism>
<proteinExistence type="predicted"/>
<dbReference type="AlphaFoldDB" id="A0A0R1TKL0"/>
<feature type="region of interest" description="Disordered" evidence="2">
    <location>
        <begin position="146"/>
        <end position="206"/>
    </location>
</feature>
<feature type="compositionally biased region" description="Low complexity" evidence="2">
    <location>
        <begin position="146"/>
        <end position="155"/>
    </location>
</feature>
<dbReference type="PATRIC" id="fig|1423740.3.peg.910"/>
<feature type="compositionally biased region" description="Basic and acidic residues" evidence="2">
    <location>
        <begin position="592"/>
        <end position="607"/>
    </location>
</feature>
<feature type="compositionally biased region" description="Polar residues" evidence="2">
    <location>
        <begin position="173"/>
        <end position="188"/>
    </location>
</feature>
<sequence length="751" mass="84517">MSKSDLQYGLLISRLASESYEALTNAIEDAGVELVKVSDSKAIVIPIIEELDSVFQDIVFSLEDEGNSLRIKFVVYNHQDTKYYGDGLEINRQALIEIGGDAEKSQDGFTLEDMAELIGWFLDNQELANADIDAVFEKNYSSPEGGELLSSSVGVPEPPESSTDATSELDDLLSNSVKDSENEVQTPTEEVVHSRKEQREQTKPEVVDTSIKNIPEFDNTLLKRATEAVEQAEGKPFVPEYDPFIKGHLLDEITAYSNRVNDEWYKTILSVYNRYLEVKSRVENVDLREMLDKAKSELEESLADIDIRQKQTNAEIQSKYQREYDERKRAYVDSMKPSLEAEFDSKNLDALNKNIEINQAKSARLNDEERKKHKQNYEDYVVALKNKAVNNALDDLSIEDILEAYDKENAKEIKKLEELAKQFDFDQSEQYKALEAEKEKSQDEVKQAKLKIALMQENMQNLRDTFEKEVQAETASNVANKTRKLQEENTELSSQNAKKQRELDAQNDSIIKMNEAHEQALKDKDEQISAIMENLRAKENELKEQKQKYQALEAKNFQEMQQNMIMQQQAQAQTQQMQVQQMQQAQLQAQTESEKPVENKPESEKKSSSWASNLLKVTASIAIIGGLGIGGYAVLHNLTSSEQQSEVVASTSHSNLNKESKSKSDKQSSTSGSSSTTSDGSSSTAESTTSVKEPSDKENTIYKVSSNGTAVGNSFNKTLPNGETYSILRTGENVGQYTDENGTTKTVFITD</sequence>
<feature type="coiled-coil region" evidence="1">
    <location>
        <begin position="284"/>
        <end position="311"/>
    </location>
</feature>
<dbReference type="RefSeq" id="WP_025021039.1">
    <property type="nucleotide sequence ID" value="NZ_AZFH01000120.1"/>
</dbReference>
<feature type="compositionally biased region" description="Low complexity" evidence="2">
    <location>
        <begin position="667"/>
        <end position="690"/>
    </location>
</feature>
<accession>A0A0R1TKL0</accession>
<dbReference type="EMBL" id="AZFH01000120">
    <property type="protein sequence ID" value="KRL79203.1"/>
    <property type="molecule type" value="Genomic_DNA"/>
</dbReference>
<dbReference type="STRING" id="1423740.FC36_GL000856"/>
<evidence type="ECO:0000313" key="3">
    <source>
        <dbReference type="EMBL" id="KRL79203.1"/>
    </source>
</evidence>
<feature type="compositionally biased region" description="Basic and acidic residues" evidence="2">
    <location>
        <begin position="190"/>
        <end position="206"/>
    </location>
</feature>
<keyword evidence="1" id="KW-0175">Coiled coil</keyword>
<gene>
    <name evidence="3" type="ORF">FC36_GL000856</name>
</gene>
<dbReference type="OrthoDB" id="10016731at2"/>
<protein>
    <submittedName>
        <fullName evidence="3">Uncharacterized protein</fullName>
    </submittedName>
</protein>
<dbReference type="Proteomes" id="UP000051048">
    <property type="component" value="Unassembled WGS sequence"/>
</dbReference>
<feature type="compositionally biased region" description="Polar residues" evidence="2">
    <location>
        <begin position="646"/>
        <end position="655"/>
    </location>
</feature>
<name>A0A0R1TKL0_9LACO</name>
<feature type="region of interest" description="Disordered" evidence="2">
    <location>
        <begin position="474"/>
        <end position="504"/>
    </location>
</feature>
<feature type="compositionally biased region" description="Basic and acidic residues" evidence="2">
    <location>
        <begin position="656"/>
        <end position="666"/>
    </location>
</feature>
<comment type="caution">
    <text evidence="3">The sequence shown here is derived from an EMBL/GenBank/DDBJ whole genome shotgun (WGS) entry which is preliminary data.</text>
</comment>
<evidence type="ECO:0000313" key="4">
    <source>
        <dbReference type="Proteomes" id="UP000051048"/>
    </source>
</evidence>
<evidence type="ECO:0000256" key="2">
    <source>
        <dbReference type="SAM" id="MobiDB-lite"/>
    </source>
</evidence>
<evidence type="ECO:0000256" key="1">
    <source>
        <dbReference type="SAM" id="Coils"/>
    </source>
</evidence>